<dbReference type="EnsemblPlants" id="KRH60175">
    <property type="protein sequence ID" value="KRH60175"/>
    <property type="gene ID" value="GLYMA_05G224600"/>
</dbReference>
<reference evidence="1" key="3">
    <citation type="submission" date="2018-07" db="EMBL/GenBank/DDBJ databases">
        <title>WGS assembly of Glycine max.</title>
        <authorList>
            <person name="Schmutz J."/>
            <person name="Cannon S."/>
            <person name="Schlueter J."/>
            <person name="Ma J."/>
            <person name="Mitros T."/>
            <person name="Nelson W."/>
            <person name="Hyten D."/>
            <person name="Song Q."/>
            <person name="Thelen J."/>
            <person name="Cheng J."/>
            <person name="Xu D."/>
            <person name="Hellsten U."/>
            <person name="May G."/>
            <person name="Yu Y."/>
            <person name="Sakurai T."/>
            <person name="Umezawa T."/>
            <person name="Bhattacharyya M."/>
            <person name="Sandhu D."/>
            <person name="Valliyodan B."/>
            <person name="Lindquist E."/>
            <person name="Peto M."/>
            <person name="Grant D."/>
            <person name="Shu S."/>
            <person name="Goodstein D."/>
            <person name="Barry K."/>
            <person name="Futrell-Griggs M."/>
            <person name="Abernathy B."/>
            <person name="Du J."/>
            <person name="Tian Z."/>
            <person name="Zhu L."/>
            <person name="Gill N."/>
            <person name="Joshi T."/>
            <person name="Libault M."/>
            <person name="Sethuraman A."/>
            <person name="Zhang X."/>
            <person name="Shinozaki K."/>
            <person name="Nguyen H."/>
            <person name="Wing R."/>
            <person name="Cregan P."/>
            <person name="Specht J."/>
            <person name="Grimwood J."/>
            <person name="Rokhsar D."/>
            <person name="Stacey G."/>
            <person name="Shoemaker R."/>
            <person name="Jackson S."/>
        </authorList>
    </citation>
    <scope>NUCLEOTIDE SEQUENCE</scope>
    <source>
        <tissue evidence="1">Callus</tissue>
    </source>
</reference>
<name>I1K614_SOYBN</name>
<dbReference type="InParanoid" id="I1K614"/>
<dbReference type="EMBL" id="CM000838">
    <property type="protein sequence ID" value="KRH60175.1"/>
    <property type="molecule type" value="Genomic_DNA"/>
</dbReference>
<accession>I1K614</accession>
<dbReference type="SMR" id="I1K614"/>
<dbReference type="Gramene" id="KRH60175">
    <property type="protein sequence ID" value="KRH60175"/>
    <property type="gene ID" value="GLYMA_05G224600"/>
</dbReference>
<dbReference type="HOGENOM" id="CLU_2946307_0_0_1"/>
<dbReference type="PaxDb" id="3847-GLYMA05G36090.1"/>
<evidence type="ECO:0000313" key="1">
    <source>
        <dbReference type="EMBL" id="KRH60175.1"/>
    </source>
</evidence>
<dbReference type="Proteomes" id="UP000008827">
    <property type="component" value="Chromosome 5"/>
</dbReference>
<evidence type="ECO:0000313" key="2">
    <source>
        <dbReference type="EnsemblPlants" id="KRH60175"/>
    </source>
</evidence>
<evidence type="ECO:0000313" key="3">
    <source>
        <dbReference type="Proteomes" id="UP000008827"/>
    </source>
</evidence>
<sequence length="60" mass="6868">MVADYINHVTTGIYSLHIYNICCILAKCRGSLLHFLNSISFIRKQVNHVVHCKDFTILCS</sequence>
<keyword evidence="3" id="KW-1185">Reference proteome</keyword>
<reference evidence="2" key="2">
    <citation type="submission" date="2018-02" db="UniProtKB">
        <authorList>
            <consortium name="EnsemblPlants"/>
        </authorList>
    </citation>
    <scope>IDENTIFICATION</scope>
    <source>
        <strain evidence="2">Williams 82</strain>
    </source>
</reference>
<organism evidence="2">
    <name type="scientific">Glycine max</name>
    <name type="common">Soybean</name>
    <name type="synonym">Glycine hispida</name>
    <dbReference type="NCBI Taxonomy" id="3847"/>
    <lineage>
        <taxon>Eukaryota</taxon>
        <taxon>Viridiplantae</taxon>
        <taxon>Streptophyta</taxon>
        <taxon>Embryophyta</taxon>
        <taxon>Tracheophyta</taxon>
        <taxon>Spermatophyta</taxon>
        <taxon>Magnoliopsida</taxon>
        <taxon>eudicotyledons</taxon>
        <taxon>Gunneridae</taxon>
        <taxon>Pentapetalae</taxon>
        <taxon>rosids</taxon>
        <taxon>fabids</taxon>
        <taxon>Fabales</taxon>
        <taxon>Fabaceae</taxon>
        <taxon>Papilionoideae</taxon>
        <taxon>50 kb inversion clade</taxon>
        <taxon>NPAAA clade</taxon>
        <taxon>indigoferoid/millettioid clade</taxon>
        <taxon>Phaseoleae</taxon>
        <taxon>Glycine</taxon>
        <taxon>Glycine subgen. Soja</taxon>
    </lineage>
</organism>
<proteinExistence type="predicted"/>
<gene>
    <name evidence="1" type="ORF">GLYMA_05G224600</name>
</gene>
<dbReference type="AlphaFoldDB" id="I1K614"/>
<reference evidence="1 2" key="1">
    <citation type="journal article" date="2010" name="Nature">
        <title>Genome sequence of the palaeopolyploid soybean.</title>
        <authorList>
            <person name="Schmutz J."/>
            <person name="Cannon S.B."/>
            <person name="Schlueter J."/>
            <person name="Ma J."/>
            <person name="Mitros T."/>
            <person name="Nelson W."/>
            <person name="Hyten D.L."/>
            <person name="Song Q."/>
            <person name="Thelen J.J."/>
            <person name="Cheng J."/>
            <person name="Xu D."/>
            <person name="Hellsten U."/>
            <person name="May G.D."/>
            <person name="Yu Y."/>
            <person name="Sakurai T."/>
            <person name="Umezawa T."/>
            <person name="Bhattacharyya M.K."/>
            <person name="Sandhu D."/>
            <person name="Valliyodan B."/>
            <person name="Lindquist E."/>
            <person name="Peto M."/>
            <person name="Grant D."/>
            <person name="Shu S."/>
            <person name="Goodstein D."/>
            <person name="Barry K."/>
            <person name="Futrell-Griggs M."/>
            <person name="Abernathy B."/>
            <person name="Du J."/>
            <person name="Tian Z."/>
            <person name="Zhu L."/>
            <person name="Gill N."/>
            <person name="Joshi T."/>
            <person name="Libault M."/>
            <person name="Sethuraman A."/>
            <person name="Zhang X.-C."/>
            <person name="Shinozaki K."/>
            <person name="Nguyen H.T."/>
            <person name="Wing R.A."/>
            <person name="Cregan P."/>
            <person name="Specht J."/>
            <person name="Grimwood J."/>
            <person name="Rokhsar D."/>
            <person name="Stacey G."/>
            <person name="Shoemaker R.C."/>
            <person name="Jackson S.A."/>
        </authorList>
    </citation>
    <scope>NUCLEOTIDE SEQUENCE [LARGE SCALE GENOMIC DNA]</scope>
    <source>
        <strain evidence="2">cv. Williams 82</strain>
        <tissue evidence="1">Callus</tissue>
    </source>
</reference>
<protein>
    <submittedName>
        <fullName evidence="1 2">Uncharacterized protein</fullName>
    </submittedName>
</protein>